<gene>
    <name evidence="2" type="ORF">PR048_031965</name>
</gene>
<organism evidence="2 3">
    <name type="scientific">Dryococelus australis</name>
    <dbReference type="NCBI Taxonomy" id="614101"/>
    <lineage>
        <taxon>Eukaryota</taxon>
        <taxon>Metazoa</taxon>
        <taxon>Ecdysozoa</taxon>
        <taxon>Arthropoda</taxon>
        <taxon>Hexapoda</taxon>
        <taxon>Insecta</taxon>
        <taxon>Pterygota</taxon>
        <taxon>Neoptera</taxon>
        <taxon>Polyneoptera</taxon>
        <taxon>Phasmatodea</taxon>
        <taxon>Verophasmatodea</taxon>
        <taxon>Anareolatae</taxon>
        <taxon>Phasmatidae</taxon>
        <taxon>Eurycanthinae</taxon>
        <taxon>Dryococelus</taxon>
    </lineage>
</organism>
<evidence type="ECO:0000256" key="1">
    <source>
        <dbReference type="SAM" id="MobiDB-lite"/>
    </source>
</evidence>
<feature type="compositionally biased region" description="Acidic residues" evidence="1">
    <location>
        <begin position="112"/>
        <end position="129"/>
    </location>
</feature>
<proteinExistence type="predicted"/>
<keyword evidence="3" id="KW-1185">Reference proteome</keyword>
<name>A0ABQ9GAT6_9NEOP</name>
<comment type="caution">
    <text evidence="2">The sequence shown here is derived from an EMBL/GenBank/DDBJ whole genome shotgun (WGS) entry which is preliminary data.</text>
</comment>
<reference evidence="2 3" key="1">
    <citation type="submission" date="2023-02" db="EMBL/GenBank/DDBJ databases">
        <title>LHISI_Scaffold_Assembly.</title>
        <authorList>
            <person name="Stuart O.P."/>
            <person name="Cleave R."/>
            <person name="Magrath M.J.L."/>
            <person name="Mikheyev A.S."/>
        </authorList>
    </citation>
    <scope>NUCLEOTIDE SEQUENCE [LARGE SCALE GENOMIC DNA]</scope>
    <source>
        <strain evidence="2">Daus_M_001</strain>
        <tissue evidence="2">Leg muscle</tissue>
    </source>
</reference>
<evidence type="ECO:0000313" key="2">
    <source>
        <dbReference type="EMBL" id="KAJ8868156.1"/>
    </source>
</evidence>
<dbReference type="EMBL" id="JARBHB010000015">
    <property type="protein sequence ID" value="KAJ8868156.1"/>
    <property type="molecule type" value="Genomic_DNA"/>
</dbReference>
<accession>A0ABQ9GAT6</accession>
<sequence>MPTTTKPEEYYNTDYEKHGQIHKIGINFNVHNWKEATGEILKKTNQWDFRFAVCKRNAGEINPTPPVPVKEAKIKDVKKLLLLHYGEGWKNLPDLQFYIDIIASNCESENNISEDENEGGPVEDVEDFV</sequence>
<evidence type="ECO:0000313" key="3">
    <source>
        <dbReference type="Proteomes" id="UP001159363"/>
    </source>
</evidence>
<protein>
    <submittedName>
        <fullName evidence="2">Uncharacterized protein</fullName>
    </submittedName>
</protein>
<dbReference type="Proteomes" id="UP001159363">
    <property type="component" value="Chromosome 14"/>
</dbReference>
<feature type="region of interest" description="Disordered" evidence="1">
    <location>
        <begin position="110"/>
        <end position="129"/>
    </location>
</feature>